<dbReference type="Gene3D" id="1.10.287.470">
    <property type="entry name" value="Helix hairpin bin"/>
    <property type="match status" value="1"/>
</dbReference>
<dbReference type="Proteomes" id="UP000292544">
    <property type="component" value="Unassembled WGS sequence"/>
</dbReference>
<dbReference type="EMBL" id="SHLY01000002">
    <property type="protein sequence ID" value="TAA47205.1"/>
    <property type="molecule type" value="Genomic_DNA"/>
</dbReference>
<dbReference type="RefSeq" id="WP_130566382.1">
    <property type="nucleotide sequence ID" value="NZ_SHLY01000002.1"/>
</dbReference>
<feature type="signal peptide" evidence="2">
    <location>
        <begin position="1"/>
        <end position="21"/>
    </location>
</feature>
<dbReference type="PANTHER" id="PTHR30469:SF11">
    <property type="entry name" value="BLL4320 PROTEIN"/>
    <property type="match status" value="1"/>
</dbReference>
<reference evidence="5" key="1">
    <citation type="submission" date="2019-02" db="EMBL/GenBank/DDBJ databases">
        <title>Draft genome sequence of Muricauda sp. 176CP4-71.</title>
        <authorList>
            <person name="Park J.-S."/>
        </authorList>
    </citation>
    <scope>NUCLEOTIDE SEQUENCE [LARGE SCALE GENOMIC DNA]</scope>
    <source>
        <strain evidence="5">176GS2-150</strain>
    </source>
</reference>
<organism evidence="4 5">
    <name type="scientific">Corallincola spongiicola</name>
    <dbReference type="NCBI Taxonomy" id="2520508"/>
    <lineage>
        <taxon>Bacteria</taxon>
        <taxon>Pseudomonadati</taxon>
        <taxon>Pseudomonadota</taxon>
        <taxon>Gammaproteobacteria</taxon>
        <taxon>Alteromonadales</taxon>
        <taxon>Psychromonadaceae</taxon>
        <taxon>Corallincola</taxon>
    </lineage>
</organism>
<name>A0ABY1WR46_9GAMM</name>
<evidence type="ECO:0000256" key="1">
    <source>
        <dbReference type="ARBA" id="ARBA00009477"/>
    </source>
</evidence>
<protein>
    <submittedName>
        <fullName evidence="4">Efflux RND transporter periplasmic adaptor subunit</fullName>
    </submittedName>
</protein>
<dbReference type="Gene3D" id="2.40.50.100">
    <property type="match status" value="1"/>
</dbReference>
<accession>A0ABY1WR46</accession>
<dbReference type="Pfam" id="PF25973">
    <property type="entry name" value="BSH_CzcB"/>
    <property type="match status" value="1"/>
</dbReference>
<evidence type="ECO:0000313" key="5">
    <source>
        <dbReference type="Proteomes" id="UP000292544"/>
    </source>
</evidence>
<gene>
    <name evidence="4" type="ORF">EXY25_08165</name>
</gene>
<keyword evidence="5" id="KW-1185">Reference proteome</keyword>
<comment type="caution">
    <text evidence="4">The sequence shown here is derived from an EMBL/GenBank/DDBJ whole genome shotgun (WGS) entry which is preliminary data.</text>
</comment>
<dbReference type="PANTHER" id="PTHR30469">
    <property type="entry name" value="MULTIDRUG RESISTANCE PROTEIN MDTA"/>
    <property type="match status" value="1"/>
</dbReference>
<dbReference type="SUPFAM" id="SSF111369">
    <property type="entry name" value="HlyD-like secretion proteins"/>
    <property type="match status" value="1"/>
</dbReference>
<dbReference type="InterPro" id="IPR058647">
    <property type="entry name" value="BSH_CzcB-like"/>
</dbReference>
<dbReference type="Gene3D" id="2.40.420.20">
    <property type="match status" value="1"/>
</dbReference>
<feature type="chain" id="PRO_5046328223" evidence="2">
    <location>
        <begin position="22"/>
        <end position="369"/>
    </location>
</feature>
<comment type="similarity">
    <text evidence="1">Belongs to the membrane fusion protein (MFP) (TC 8.A.1) family.</text>
</comment>
<dbReference type="Gene3D" id="2.40.30.170">
    <property type="match status" value="1"/>
</dbReference>
<dbReference type="InterPro" id="IPR006143">
    <property type="entry name" value="RND_pump_MFP"/>
</dbReference>
<proteinExistence type="inferred from homology"/>
<evidence type="ECO:0000259" key="3">
    <source>
        <dbReference type="Pfam" id="PF25973"/>
    </source>
</evidence>
<sequence>MGSTPPLILALLLAISVPTLNGCLPSVADETATSYRHKVQAYPIKLAPHYQVPRQFVGLVSNNQEARVGFELAGKIASIEVNEGDRVKAGDLLAQLDTQLLEINRQELQAQLNEIDAEMLLIDSNLKRVEALVPKGYASTQSLEELHTQRNALAARRTRLQASLSANQSRLDKAQLLAPFDAIVNKRMISEGEVVAAGLATFELLQQGTLEVKVGVPVRLLELLAQKQPTLRVGEQTFTATLLTQGGQVDPVSRTVQLRYALPADASVVNGQLAYLQLKETIEKQGCWIPLTALTDGIRGMWNVYLLVTDDHQVYRLEKRDVAVLYANETHAFVSGAVTDQDLIVAAGLHRLAPDQSVELAAQVTETAQ</sequence>
<dbReference type="NCBIfam" id="TIGR01730">
    <property type="entry name" value="RND_mfp"/>
    <property type="match status" value="1"/>
</dbReference>
<feature type="domain" description="CzcB-like barrel-sandwich hybrid" evidence="3">
    <location>
        <begin position="66"/>
        <end position="202"/>
    </location>
</feature>
<evidence type="ECO:0000313" key="4">
    <source>
        <dbReference type="EMBL" id="TAA47205.1"/>
    </source>
</evidence>
<evidence type="ECO:0000256" key="2">
    <source>
        <dbReference type="SAM" id="SignalP"/>
    </source>
</evidence>
<keyword evidence="2" id="KW-0732">Signal</keyword>